<protein>
    <submittedName>
        <fullName evidence="1">Uncharacterized protein</fullName>
    </submittedName>
</protein>
<comment type="caution">
    <text evidence="1">The sequence shown here is derived from an EMBL/GenBank/DDBJ whole genome shotgun (WGS) entry which is preliminary data.</text>
</comment>
<organism evidence="1 2">
    <name type="scientific">Diphasiastrum complanatum</name>
    <name type="common">Issler's clubmoss</name>
    <name type="synonym">Lycopodium complanatum</name>
    <dbReference type="NCBI Taxonomy" id="34168"/>
    <lineage>
        <taxon>Eukaryota</taxon>
        <taxon>Viridiplantae</taxon>
        <taxon>Streptophyta</taxon>
        <taxon>Embryophyta</taxon>
        <taxon>Tracheophyta</taxon>
        <taxon>Lycopodiopsida</taxon>
        <taxon>Lycopodiales</taxon>
        <taxon>Lycopodiaceae</taxon>
        <taxon>Lycopodioideae</taxon>
        <taxon>Diphasiastrum</taxon>
    </lineage>
</organism>
<dbReference type="EMBL" id="CM055109">
    <property type="protein sequence ID" value="KAJ7523798.1"/>
    <property type="molecule type" value="Genomic_DNA"/>
</dbReference>
<evidence type="ECO:0000313" key="1">
    <source>
        <dbReference type="EMBL" id="KAJ7523798.1"/>
    </source>
</evidence>
<name>A0ACC2B1V2_DIPCM</name>
<gene>
    <name evidence="1" type="ORF">O6H91_18G063100</name>
</gene>
<proteinExistence type="predicted"/>
<sequence>MPDNRSQEDVATCGKPVSYKDDDDDNDPEFVEVDPTGRYGRYNEVLGKGAFKTVYRAFDEVDGIEVAWNQVKVQDVLQSPEDLERLYSEVHLLKTLKHKNIIKFYNSWVDAKTKNVNFITEIFTSGTLRQYRKKHKHVDLKAVKSWARQILRGLLYLHSHDPPIIHRDLKCDNIFVNGNQGEVKIGDLGLAAILRQAHAAHSVIGTPEFMAPELYEEEYNELVDIYSFGMCVLEMVTFEYPYSECTNAAQIYKKVTSGKKPAALDKVKDPEVRSFVEKCLAAASRRLPARELLMDSFLQCDGDRETLDLLPPRRLQTRANDMEELSTLLEEQYRSNAFEGCGLLASGFQDCGRMLKSSLPPLKLGSFDGGDSKAEDAVAHNHDESIKFTKSSSYSSSRDERFRRSRDFRVKGKRREDDTIFLRLRIGDHEGHFRNIHFPFDIEADTALSVASEMVAELDLSDQDVTTIAEMIDAEILALVPDWKPGAAFDESVGIDGENSPDQPLEGFVTPRADENLIRSRSPSEPPSLSHGPCSQSPSQLPNLNGASPARAECIIHGRFEEVSYRSGASDHSFQSEEFPAFSSDSCDAQDDETLNGGFSCPDTPNSDAYGSSTELPLSGSLARDMKHVNDKDMQLVGAAMDELKNSGLHDTTNEKRAALNAVQKDHALETTVVSDEGNSLECSKFVDRLDIGVYVDDEINQSLVSGVVQASDDNLEDSVAEELRTLAVRQEQELRELQHKHELALLEIQKRCQNKRSSSPLRTFLESPENTDFAHEKVDSSSAQVSGNQSPRLEGYLQDGNYRNPASSGQDELLSNFLNSSVDNSEKDQNLDVLHSLSVSESSSSQVEESSKQELFGNNDDEKPGSISTSREIEADIIAQKQMGKLLNGIGLKSFQNHMEIKTLMEQHQLRNESRSITTEDCDLACASNASEAEHQEILNCDLLYKHLSEEILDSTVNSQYNESCLRKVVGTAADCCTMGASMTLDSKFLACDEKDDLPGVSHHPMPAGFIAQKATSDMNQETTEEIGPRVVALPIVKNTQLDSVKVESLVQNRRDSFVEYYKAGCLERDKLCIAKGVLKGLEVPQNCETNLKTASLESTEAGRLEQQKKEQLQKSIAELEARTLQGLHSSQTRYSINSGKKMAGGSTYGGQTALSKSQVRQQTAAEPNKA</sequence>
<reference evidence="2" key="1">
    <citation type="journal article" date="2024" name="Proc. Natl. Acad. Sci. U.S.A.">
        <title>Extraordinary preservation of gene collinearity over three hundred million years revealed in homosporous lycophytes.</title>
        <authorList>
            <person name="Li C."/>
            <person name="Wickell D."/>
            <person name="Kuo L.Y."/>
            <person name="Chen X."/>
            <person name="Nie B."/>
            <person name="Liao X."/>
            <person name="Peng D."/>
            <person name="Ji J."/>
            <person name="Jenkins J."/>
            <person name="Williams M."/>
            <person name="Shu S."/>
            <person name="Plott C."/>
            <person name="Barry K."/>
            <person name="Rajasekar S."/>
            <person name="Grimwood J."/>
            <person name="Han X."/>
            <person name="Sun S."/>
            <person name="Hou Z."/>
            <person name="He W."/>
            <person name="Dai G."/>
            <person name="Sun C."/>
            <person name="Schmutz J."/>
            <person name="Leebens-Mack J.H."/>
            <person name="Li F.W."/>
            <person name="Wang L."/>
        </authorList>
    </citation>
    <scope>NUCLEOTIDE SEQUENCE [LARGE SCALE GENOMIC DNA]</scope>
    <source>
        <strain evidence="2">cv. PW_Plant_1</strain>
    </source>
</reference>
<evidence type="ECO:0000313" key="2">
    <source>
        <dbReference type="Proteomes" id="UP001162992"/>
    </source>
</evidence>
<dbReference type="Proteomes" id="UP001162992">
    <property type="component" value="Chromosome 18"/>
</dbReference>
<keyword evidence="2" id="KW-1185">Reference proteome</keyword>
<accession>A0ACC2B1V2</accession>